<evidence type="ECO:0000313" key="17">
    <source>
        <dbReference type="Proteomes" id="UP001182042"/>
    </source>
</evidence>
<evidence type="ECO:0000256" key="2">
    <source>
        <dbReference type="ARBA" id="ARBA00004496"/>
    </source>
</evidence>
<dbReference type="FunFam" id="3.30.70.1170:FF:000003">
    <property type="entry name" value="16S rRNA (Cytosine(967)-C(5))-methyltransferase RsmB"/>
    <property type="match status" value="1"/>
</dbReference>
<comment type="catalytic activity">
    <reaction evidence="13">
        <text>cytidine(967) in 16S rRNA + S-adenosyl-L-methionine = 5-methylcytidine(967) in 16S rRNA + S-adenosyl-L-homocysteine + H(+)</text>
        <dbReference type="Rhea" id="RHEA:42748"/>
        <dbReference type="Rhea" id="RHEA-COMP:10219"/>
        <dbReference type="Rhea" id="RHEA-COMP:10220"/>
        <dbReference type="ChEBI" id="CHEBI:15378"/>
        <dbReference type="ChEBI" id="CHEBI:57856"/>
        <dbReference type="ChEBI" id="CHEBI:59789"/>
        <dbReference type="ChEBI" id="CHEBI:74483"/>
        <dbReference type="ChEBI" id="CHEBI:82748"/>
        <dbReference type="EC" id="2.1.1.176"/>
    </reaction>
</comment>
<evidence type="ECO:0000256" key="10">
    <source>
        <dbReference type="ARBA" id="ARBA00022884"/>
    </source>
</evidence>
<evidence type="ECO:0000256" key="13">
    <source>
        <dbReference type="ARBA" id="ARBA00047283"/>
    </source>
</evidence>
<dbReference type="InterPro" id="IPR029063">
    <property type="entry name" value="SAM-dependent_MTases_sf"/>
</dbReference>
<dbReference type="InterPro" id="IPR006027">
    <property type="entry name" value="NusB_RsmB_TIM44"/>
</dbReference>
<dbReference type="CDD" id="cd02440">
    <property type="entry name" value="AdoMet_MTases"/>
    <property type="match status" value="1"/>
</dbReference>
<proteinExistence type="inferred from homology"/>
<dbReference type="CDD" id="cd00620">
    <property type="entry name" value="Methyltransferase_Sun"/>
    <property type="match status" value="1"/>
</dbReference>
<dbReference type="GO" id="GO:0005737">
    <property type="term" value="C:cytoplasm"/>
    <property type="evidence" value="ECO:0007669"/>
    <property type="project" value="UniProtKB-SubCell"/>
</dbReference>
<feature type="binding site" evidence="14">
    <location>
        <position position="329"/>
    </location>
    <ligand>
        <name>S-adenosyl-L-methionine</name>
        <dbReference type="ChEBI" id="CHEBI:59789"/>
    </ligand>
</feature>
<feature type="domain" description="SAM-dependent MTase RsmB/NOP-type" evidence="15">
    <location>
        <begin position="170"/>
        <end position="446"/>
    </location>
</feature>
<comment type="caution">
    <text evidence="16">The sequence shown here is derived from an EMBL/GenBank/DDBJ whole genome shotgun (WGS) entry which is preliminary data.</text>
</comment>
<evidence type="ECO:0000256" key="4">
    <source>
        <dbReference type="ARBA" id="ARBA00012140"/>
    </source>
</evidence>
<dbReference type="EMBL" id="VKQA01000001">
    <property type="protein sequence ID" value="MDR4249406.1"/>
    <property type="molecule type" value="Genomic_DNA"/>
</dbReference>
<dbReference type="SUPFAM" id="SSF48013">
    <property type="entry name" value="NusB-like"/>
    <property type="match status" value="1"/>
</dbReference>
<evidence type="ECO:0000256" key="9">
    <source>
        <dbReference type="ARBA" id="ARBA00022691"/>
    </source>
</evidence>
<dbReference type="PANTHER" id="PTHR22807:SF53">
    <property type="entry name" value="RIBOSOMAL RNA SMALL SUBUNIT METHYLTRANSFERASE B-RELATED"/>
    <property type="match status" value="1"/>
</dbReference>
<feature type="binding site" evidence="14">
    <location>
        <begin position="259"/>
        <end position="265"/>
    </location>
    <ligand>
        <name>S-adenosyl-L-methionine</name>
        <dbReference type="ChEBI" id="CHEBI:59789"/>
    </ligand>
</feature>
<evidence type="ECO:0000256" key="3">
    <source>
        <dbReference type="ARBA" id="ARBA00007494"/>
    </source>
</evidence>
<dbReference type="GO" id="GO:0006355">
    <property type="term" value="P:regulation of DNA-templated transcription"/>
    <property type="evidence" value="ECO:0007669"/>
    <property type="project" value="InterPro"/>
</dbReference>
<dbReference type="PROSITE" id="PS01153">
    <property type="entry name" value="NOL1_NOP2_SUN"/>
    <property type="match status" value="1"/>
</dbReference>
<comment type="subcellular location">
    <subcellularLocation>
        <location evidence="2">Cytoplasm</location>
    </subcellularLocation>
</comment>
<dbReference type="InterPro" id="IPR049560">
    <property type="entry name" value="MeTrfase_RsmB-F_NOP2_cat"/>
</dbReference>
<evidence type="ECO:0000256" key="7">
    <source>
        <dbReference type="ARBA" id="ARBA00022603"/>
    </source>
</evidence>
<dbReference type="RefSeq" id="WP_095285159.1">
    <property type="nucleotide sequence ID" value="NZ_CP187658.1"/>
</dbReference>
<dbReference type="NCBIfam" id="TIGR00563">
    <property type="entry name" value="rsmB"/>
    <property type="match status" value="1"/>
</dbReference>
<name>A0AAE3WKJ6_BACPU</name>
<dbReference type="InterPro" id="IPR018314">
    <property type="entry name" value="RsmB/NOL1/NOP2-like_CS"/>
</dbReference>
<evidence type="ECO:0000256" key="6">
    <source>
        <dbReference type="ARBA" id="ARBA00022552"/>
    </source>
</evidence>
<feature type="binding site" evidence="14">
    <location>
        <position position="310"/>
    </location>
    <ligand>
        <name>S-adenosyl-L-methionine</name>
        <dbReference type="ChEBI" id="CHEBI:59789"/>
    </ligand>
</feature>
<dbReference type="InterPro" id="IPR048019">
    <property type="entry name" value="RsmB-like_N"/>
</dbReference>
<evidence type="ECO:0000313" key="16">
    <source>
        <dbReference type="EMBL" id="MDR4249406.1"/>
    </source>
</evidence>
<keyword evidence="6" id="KW-0698">rRNA processing</keyword>
<evidence type="ECO:0000256" key="14">
    <source>
        <dbReference type="PROSITE-ProRule" id="PRU01023"/>
    </source>
</evidence>
<dbReference type="NCBIfam" id="NF011494">
    <property type="entry name" value="PRK14902.1"/>
    <property type="match status" value="1"/>
</dbReference>
<dbReference type="FunFam" id="1.10.940.10:FF:000006">
    <property type="entry name" value="16S rRNA (Cytosine(967)-C(5))-methyltransferase RsmB"/>
    <property type="match status" value="1"/>
</dbReference>
<dbReference type="PRINTS" id="PR02008">
    <property type="entry name" value="RCMTFAMILY"/>
</dbReference>
<evidence type="ECO:0000256" key="1">
    <source>
        <dbReference type="ARBA" id="ARBA00002724"/>
    </source>
</evidence>
<comment type="function">
    <text evidence="1">Specifically methylates the cytosine at position 967 (m5C967) of 16S rRNA.</text>
</comment>
<evidence type="ECO:0000256" key="12">
    <source>
        <dbReference type="ARBA" id="ARBA00031088"/>
    </source>
</evidence>
<dbReference type="EC" id="2.1.1.176" evidence="4"/>
<dbReference type="GO" id="GO:0003723">
    <property type="term" value="F:RNA binding"/>
    <property type="evidence" value="ECO:0007669"/>
    <property type="project" value="UniProtKB-UniRule"/>
</dbReference>
<dbReference type="Gene3D" id="3.30.70.1170">
    <property type="entry name" value="Sun protein, domain 3"/>
    <property type="match status" value="1"/>
</dbReference>
<keyword evidence="7 14" id="KW-0489">Methyltransferase</keyword>
<dbReference type="PROSITE" id="PS51686">
    <property type="entry name" value="SAM_MT_RSMB_NOP"/>
    <property type="match status" value="1"/>
</dbReference>
<dbReference type="GO" id="GO:0008649">
    <property type="term" value="F:rRNA methyltransferase activity"/>
    <property type="evidence" value="ECO:0007669"/>
    <property type="project" value="InterPro"/>
</dbReference>
<evidence type="ECO:0000256" key="8">
    <source>
        <dbReference type="ARBA" id="ARBA00022679"/>
    </source>
</evidence>
<sequence>MKKSNVREVALDALIKLEQNQAYSNLLLQSVMKDKDLTDQDKPLLTELVYGTLQNKLALDYMLAPFVKKPQKVAPWVMQLLRMSLYQMVYLEKIPDRAAIHEAVELTKKRGHKGISSLVNGVLRSVQREGVPAFDDIKDPVKRLSIETSHPLWLVQEWVQSYGFEAAESMCRIHLVPPKQTLRVNRMKTGRAALQQELLDAGIETELGDLSEDALKLMKGSIVSTPSFQEGYVTIQDESSMLVARALDPQPGETVLDACAAPGGKSTHIAERMNDEGQIVSLDLHEHKVKLIKQAAKRLNLTQIEAKALDARKAKDYYSEASFDRILIDAPCSGFGVIRRKPDMKYTKSPEDSARLAAIQQAILKEAAPLLKPGGTLVYSTCTMDPTENQQVIHAFLQEHQDFEPDLSLNERLPEQVAPFVQNGSVQILPHYFGTDGFFICSMRKKG</sequence>
<dbReference type="InterPro" id="IPR054728">
    <property type="entry name" value="RsmB-like_ferredoxin"/>
</dbReference>
<gene>
    <name evidence="16" type="primary">rsmB</name>
    <name evidence="16" type="ORF">FO508_03465</name>
</gene>
<dbReference type="Pfam" id="PF01189">
    <property type="entry name" value="Methyltr_RsmB-F"/>
    <property type="match status" value="1"/>
</dbReference>
<comment type="similarity">
    <text evidence="3 14">Belongs to the class I-like SAM-binding methyltransferase superfamily. RsmB/NOP family.</text>
</comment>
<protein>
    <recommendedName>
        <fullName evidence="4">16S rRNA (cytosine(967)-C(5))-methyltransferase</fullName>
        <ecNumber evidence="4">2.1.1.176</ecNumber>
    </recommendedName>
    <alternativeName>
        <fullName evidence="11">16S rRNA m5C967 methyltransferase</fullName>
    </alternativeName>
    <alternativeName>
        <fullName evidence="12">rRNA (cytosine-C(5)-)-methyltransferase RsmB</fullName>
    </alternativeName>
</protein>
<dbReference type="Proteomes" id="UP001182042">
    <property type="component" value="Unassembled WGS sequence"/>
</dbReference>
<dbReference type="InterPro" id="IPR001678">
    <property type="entry name" value="MeTrfase_RsmB-F_NOP2_dom"/>
</dbReference>
<dbReference type="SUPFAM" id="SSF53335">
    <property type="entry name" value="S-adenosyl-L-methionine-dependent methyltransferases"/>
    <property type="match status" value="1"/>
</dbReference>
<evidence type="ECO:0000259" key="15">
    <source>
        <dbReference type="PROSITE" id="PS51686"/>
    </source>
</evidence>
<keyword evidence="5" id="KW-0963">Cytoplasm</keyword>
<dbReference type="InterPro" id="IPR004573">
    <property type="entry name" value="rRNA_ssu_MeTfrase_B"/>
</dbReference>
<dbReference type="Gene3D" id="1.10.940.10">
    <property type="entry name" value="NusB-like"/>
    <property type="match status" value="1"/>
</dbReference>
<dbReference type="PANTHER" id="PTHR22807">
    <property type="entry name" value="NOP2 YEAST -RELATED NOL1/NOP2/FMU SUN DOMAIN-CONTAINING"/>
    <property type="match status" value="1"/>
</dbReference>
<dbReference type="FunFam" id="3.40.50.150:FF:000257">
    <property type="entry name" value="16S rRNA methyltransferase"/>
    <property type="match status" value="1"/>
</dbReference>
<dbReference type="Pfam" id="PF01029">
    <property type="entry name" value="NusB"/>
    <property type="match status" value="1"/>
</dbReference>
<dbReference type="AlphaFoldDB" id="A0AAE3WKJ6"/>
<dbReference type="InterPro" id="IPR023267">
    <property type="entry name" value="RCMT"/>
</dbReference>
<dbReference type="InterPro" id="IPR035926">
    <property type="entry name" value="NusB-like_sf"/>
</dbReference>
<accession>A0AAE3WKJ6</accession>
<evidence type="ECO:0000256" key="11">
    <source>
        <dbReference type="ARBA" id="ARBA00030399"/>
    </source>
</evidence>
<keyword evidence="8 14" id="KW-0808">Transferase</keyword>
<reference evidence="16" key="1">
    <citation type="submission" date="2019-07" db="EMBL/GenBank/DDBJ databases">
        <title>Phylogenomic Reclassification of ATCC Bacillus Strains and Various Taxa within the Genus Bacillus.</title>
        <authorList>
            <person name="Riojas M.A."/>
            <person name="Frank A.M."/>
            <person name="Fenn S.L."/>
            <person name="King S."/>
            <person name="Brower S."/>
            <person name="Hazbon M.H."/>
        </authorList>
    </citation>
    <scope>NUCLEOTIDE SEQUENCE</scope>
    <source>
        <strain evidence="16">ATCC 27142</strain>
    </source>
</reference>
<dbReference type="Gene3D" id="3.40.50.150">
    <property type="entry name" value="Vaccinia Virus protein VP39"/>
    <property type="match status" value="1"/>
</dbReference>
<keyword evidence="10 14" id="KW-0694">RNA-binding</keyword>
<feature type="active site" description="Nucleophile" evidence="14">
    <location>
        <position position="382"/>
    </location>
</feature>
<organism evidence="16 17">
    <name type="scientific">Bacillus pumilus</name>
    <name type="common">Bacillus mesentericus</name>
    <dbReference type="NCBI Taxonomy" id="1408"/>
    <lineage>
        <taxon>Bacteria</taxon>
        <taxon>Bacillati</taxon>
        <taxon>Bacillota</taxon>
        <taxon>Bacilli</taxon>
        <taxon>Bacillales</taxon>
        <taxon>Bacillaceae</taxon>
        <taxon>Bacillus</taxon>
    </lineage>
</organism>
<keyword evidence="9 14" id="KW-0949">S-adenosyl-L-methionine</keyword>
<evidence type="ECO:0000256" key="5">
    <source>
        <dbReference type="ARBA" id="ARBA00022490"/>
    </source>
</evidence>
<dbReference type="Pfam" id="PF22458">
    <property type="entry name" value="RsmF-B_ferredox"/>
    <property type="match status" value="1"/>
</dbReference>
<feature type="binding site" evidence="14">
    <location>
        <position position="283"/>
    </location>
    <ligand>
        <name>S-adenosyl-L-methionine</name>
        <dbReference type="ChEBI" id="CHEBI:59789"/>
    </ligand>
</feature>